<evidence type="ECO:0000256" key="1">
    <source>
        <dbReference type="SAM" id="Phobius"/>
    </source>
</evidence>
<accession>A0A7X2T235</accession>
<dbReference type="EMBL" id="VULX01000025">
    <property type="protein sequence ID" value="MSR92234.1"/>
    <property type="molecule type" value="Genomic_DNA"/>
</dbReference>
<comment type="caution">
    <text evidence="2">The sequence shown here is derived from an EMBL/GenBank/DDBJ whole genome shotgun (WGS) entry which is preliminary data.</text>
</comment>
<sequence>MKKLLKRIGFAVLVIAIPLLIDICIFGNSFPSNIENQAWAGFLGSYLGGIATLVAVFITISDNNKKLRSRKNSRKSN</sequence>
<reference evidence="2 3" key="1">
    <citation type="submission" date="2019-08" db="EMBL/GenBank/DDBJ databases">
        <title>In-depth cultivation of the pig gut microbiome towards novel bacterial diversity and tailored functional studies.</title>
        <authorList>
            <person name="Wylensek D."/>
            <person name="Hitch T.C.A."/>
            <person name="Clavel T."/>
        </authorList>
    </citation>
    <scope>NUCLEOTIDE SEQUENCE [LARGE SCALE GENOMIC DNA]</scope>
    <source>
        <strain evidence="2 3">WCA-383-APC-5B</strain>
    </source>
</reference>
<dbReference type="RefSeq" id="WP_154532129.1">
    <property type="nucleotide sequence ID" value="NZ_VULX01000025.1"/>
</dbReference>
<proteinExistence type="predicted"/>
<name>A0A7X2T235_9CLOT</name>
<evidence type="ECO:0000313" key="3">
    <source>
        <dbReference type="Proteomes" id="UP000460287"/>
    </source>
</evidence>
<keyword evidence="1" id="KW-0812">Transmembrane</keyword>
<organism evidence="2 3">
    <name type="scientific">Inconstantimicrobium porci</name>
    <dbReference type="NCBI Taxonomy" id="2652291"/>
    <lineage>
        <taxon>Bacteria</taxon>
        <taxon>Bacillati</taxon>
        <taxon>Bacillota</taxon>
        <taxon>Clostridia</taxon>
        <taxon>Eubacteriales</taxon>
        <taxon>Clostridiaceae</taxon>
        <taxon>Inconstantimicrobium</taxon>
    </lineage>
</organism>
<feature type="transmembrane region" description="Helical" evidence="1">
    <location>
        <begin position="40"/>
        <end position="60"/>
    </location>
</feature>
<keyword evidence="1" id="KW-0472">Membrane</keyword>
<evidence type="ECO:0000313" key="2">
    <source>
        <dbReference type="EMBL" id="MSR92234.1"/>
    </source>
</evidence>
<protein>
    <submittedName>
        <fullName evidence="2">Uncharacterized protein</fullName>
    </submittedName>
</protein>
<dbReference type="Proteomes" id="UP000460287">
    <property type="component" value="Unassembled WGS sequence"/>
</dbReference>
<keyword evidence="3" id="KW-1185">Reference proteome</keyword>
<feature type="transmembrane region" description="Helical" evidence="1">
    <location>
        <begin position="7"/>
        <end position="28"/>
    </location>
</feature>
<gene>
    <name evidence="2" type="ORF">FYJ33_12720</name>
</gene>
<keyword evidence="1" id="KW-1133">Transmembrane helix</keyword>
<dbReference type="AlphaFoldDB" id="A0A7X2T235"/>